<protein>
    <recommendedName>
        <fullName evidence="4">Lipocalin-like domain-containing protein</fullName>
    </recommendedName>
</protein>
<dbReference type="RefSeq" id="WP_091148953.1">
    <property type="nucleotide sequence ID" value="NZ_FNAI01000004.1"/>
</dbReference>
<reference evidence="2 3" key="1">
    <citation type="submission" date="2016-10" db="EMBL/GenBank/DDBJ databases">
        <authorList>
            <person name="de Groot N.N."/>
        </authorList>
    </citation>
    <scope>NUCLEOTIDE SEQUENCE [LARGE SCALE GENOMIC DNA]</scope>
    <source>
        <strain evidence="2 3">47C3B</strain>
    </source>
</reference>
<gene>
    <name evidence="2" type="ORF">SAMN05216464_10454</name>
</gene>
<accession>A0A1G7ADJ7</accession>
<feature type="chain" id="PRO_5011631941" description="Lipocalin-like domain-containing protein" evidence="1">
    <location>
        <begin position="21"/>
        <end position="130"/>
    </location>
</feature>
<evidence type="ECO:0000313" key="3">
    <source>
        <dbReference type="Proteomes" id="UP000199072"/>
    </source>
</evidence>
<proteinExistence type="predicted"/>
<feature type="signal peptide" evidence="1">
    <location>
        <begin position="1"/>
        <end position="20"/>
    </location>
</feature>
<dbReference type="EMBL" id="FNAI01000004">
    <property type="protein sequence ID" value="SDE12859.1"/>
    <property type="molecule type" value="Genomic_DNA"/>
</dbReference>
<dbReference type="Proteomes" id="UP000199072">
    <property type="component" value="Unassembled WGS sequence"/>
</dbReference>
<evidence type="ECO:0008006" key="4">
    <source>
        <dbReference type="Google" id="ProtNLM"/>
    </source>
</evidence>
<dbReference type="OrthoDB" id="1359047at2"/>
<sequence>MKKFLLISLLVFAFGCKKDAASNISLTGTWEYRGTACYCTPATDTTAIKPGNGNLITFTASTYKRYNKGTLQKSGTYTITKDQANNRIIYDGGADSEKVFFKIDQKKLTFYGPVPLAADGPEEYYERIKN</sequence>
<evidence type="ECO:0000313" key="2">
    <source>
        <dbReference type="EMBL" id="SDE12859.1"/>
    </source>
</evidence>
<dbReference type="AlphaFoldDB" id="A0A1G7ADJ7"/>
<organism evidence="2 3">
    <name type="scientific">Mucilaginibacter pineti</name>
    <dbReference type="NCBI Taxonomy" id="1391627"/>
    <lineage>
        <taxon>Bacteria</taxon>
        <taxon>Pseudomonadati</taxon>
        <taxon>Bacteroidota</taxon>
        <taxon>Sphingobacteriia</taxon>
        <taxon>Sphingobacteriales</taxon>
        <taxon>Sphingobacteriaceae</taxon>
        <taxon>Mucilaginibacter</taxon>
    </lineage>
</organism>
<keyword evidence="3" id="KW-1185">Reference proteome</keyword>
<keyword evidence="1" id="KW-0732">Signal</keyword>
<name>A0A1G7ADJ7_9SPHI</name>
<evidence type="ECO:0000256" key="1">
    <source>
        <dbReference type="SAM" id="SignalP"/>
    </source>
</evidence>
<dbReference type="PROSITE" id="PS51257">
    <property type="entry name" value="PROKAR_LIPOPROTEIN"/>
    <property type="match status" value="1"/>
</dbReference>